<evidence type="ECO:0000256" key="5">
    <source>
        <dbReference type="ARBA" id="ARBA00022989"/>
    </source>
</evidence>
<keyword evidence="6 7" id="KW-0472">Membrane</keyword>
<dbReference type="OrthoDB" id="5393513at2"/>
<feature type="transmembrane region" description="Helical" evidence="7">
    <location>
        <begin position="68"/>
        <end position="88"/>
    </location>
</feature>
<proteinExistence type="inferred from homology"/>
<feature type="transmembrane region" description="Helical" evidence="7">
    <location>
        <begin position="296"/>
        <end position="315"/>
    </location>
</feature>
<keyword evidence="4 7" id="KW-0812">Transmembrane</keyword>
<sequence length="347" mass="35444">MNAGHLVRLVPGVALCGAIAFAATLLQALQQSLIGRPGLDALVLAILIGIGVRSQLGPNDRFAPGVDFSARTMLEIAVALLGLSVSFAEVARAGLPLPAAIVGVVAVSILSSYGICRLLGIGPRMAILVACGNAICGNSAIVAVAPAIRASSEDVASAITFSAILGVVIVLVLPFMIPLAGLSDYQFGVLAGLTIYAVPQVMAAAVPVSLHAVQVATLVKLIRVLMLGPIVMVMSILANWNGGALAGGTTQSAPQASNAWQMVPLFIPAFLLLAVLRSADVFPASLVETSVITSRLLCVVAMAGLGLCVDMRHILRLSVRLTLAVLLSVGILMLASLAAVRLIGIDS</sequence>
<dbReference type="GO" id="GO:0005886">
    <property type="term" value="C:plasma membrane"/>
    <property type="evidence" value="ECO:0007669"/>
    <property type="project" value="UniProtKB-SubCell"/>
</dbReference>
<dbReference type="Proteomes" id="UP000003250">
    <property type="component" value="Unassembled WGS sequence"/>
</dbReference>
<feature type="transmembrane region" description="Helical" evidence="7">
    <location>
        <begin position="6"/>
        <end position="26"/>
    </location>
</feature>
<dbReference type="PANTHER" id="PTHR30106:SF2">
    <property type="entry name" value="UPF0324 INNER MEMBRANE PROTEIN YEIH"/>
    <property type="match status" value="1"/>
</dbReference>
<name>H0I1T7_9HYPH</name>
<feature type="transmembrane region" description="Helical" evidence="7">
    <location>
        <begin position="321"/>
        <end position="343"/>
    </location>
</feature>
<keyword evidence="5 7" id="KW-1133">Transmembrane helix</keyword>
<keyword evidence="9" id="KW-1185">Reference proteome</keyword>
<dbReference type="AlphaFoldDB" id="H0I1T7"/>
<evidence type="ECO:0000256" key="1">
    <source>
        <dbReference type="ARBA" id="ARBA00004651"/>
    </source>
</evidence>
<dbReference type="InterPro" id="IPR018383">
    <property type="entry name" value="UPF0324_pro"/>
</dbReference>
<dbReference type="PATRIC" id="fig|1107882.3.peg.6216"/>
<feature type="transmembrane region" description="Helical" evidence="7">
    <location>
        <begin position="38"/>
        <end position="56"/>
    </location>
</feature>
<feature type="transmembrane region" description="Helical" evidence="7">
    <location>
        <begin position="189"/>
        <end position="209"/>
    </location>
</feature>
<feature type="transmembrane region" description="Helical" evidence="7">
    <location>
        <begin position="221"/>
        <end position="238"/>
    </location>
</feature>
<evidence type="ECO:0000313" key="9">
    <source>
        <dbReference type="Proteomes" id="UP000003250"/>
    </source>
</evidence>
<evidence type="ECO:0000256" key="6">
    <source>
        <dbReference type="ARBA" id="ARBA00023136"/>
    </source>
</evidence>
<feature type="transmembrane region" description="Helical" evidence="7">
    <location>
        <begin position="127"/>
        <end position="148"/>
    </location>
</feature>
<protein>
    <submittedName>
        <fullName evidence="8">Uncharacterized protein</fullName>
    </submittedName>
</protein>
<reference evidence="8 9" key="1">
    <citation type="journal article" date="2012" name="J. Bacteriol.">
        <title>Draft Genome Sequence of Mesorhizobium alhagi CCNWXJ12-2T, a Novel Salt-Resistant Species Isolated from the Desert of Northwestern China.</title>
        <authorList>
            <person name="Zhou M."/>
            <person name="Chen W."/>
            <person name="Chen H."/>
            <person name="Wei G."/>
        </authorList>
    </citation>
    <scope>NUCLEOTIDE SEQUENCE [LARGE SCALE GENOMIC DNA]</scope>
    <source>
        <strain evidence="8 9">CCNWXJ12-2</strain>
    </source>
</reference>
<evidence type="ECO:0000313" key="8">
    <source>
        <dbReference type="EMBL" id="EHK53077.1"/>
    </source>
</evidence>
<keyword evidence="3" id="KW-1003">Cell membrane</keyword>
<accession>H0I1T7</accession>
<dbReference type="RefSeq" id="WP_008839994.1">
    <property type="nucleotide sequence ID" value="NZ_AHAM01000289.1"/>
</dbReference>
<dbReference type="Pfam" id="PF03601">
    <property type="entry name" value="Cons_hypoth698"/>
    <property type="match status" value="1"/>
</dbReference>
<evidence type="ECO:0000256" key="2">
    <source>
        <dbReference type="ARBA" id="ARBA00007977"/>
    </source>
</evidence>
<gene>
    <name evidence="8" type="ORF">MAXJ12_32124</name>
</gene>
<feature type="transmembrane region" description="Helical" evidence="7">
    <location>
        <begin position="258"/>
        <end position="276"/>
    </location>
</feature>
<evidence type="ECO:0000256" key="4">
    <source>
        <dbReference type="ARBA" id="ARBA00022692"/>
    </source>
</evidence>
<feature type="transmembrane region" description="Helical" evidence="7">
    <location>
        <begin position="95"/>
        <end position="115"/>
    </location>
</feature>
<dbReference type="PANTHER" id="PTHR30106">
    <property type="entry name" value="INNER MEMBRANE PROTEIN YEIH-RELATED"/>
    <property type="match status" value="1"/>
</dbReference>
<organism evidence="8 9">
    <name type="scientific">Mesorhizobium alhagi CCNWXJ12-2</name>
    <dbReference type="NCBI Taxonomy" id="1107882"/>
    <lineage>
        <taxon>Bacteria</taxon>
        <taxon>Pseudomonadati</taxon>
        <taxon>Pseudomonadota</taxon>
        <taxon>Alphaproteobacteria</taxon>
        <taxon>Hyphomicrobiales</taxon>
        <taxon>Phyllobacteriaceae</taxon>
        <taxon>Allomesorhizobium</taxon>
    </lineage>
</organism>
<comment type="similarity">
    <text evidence="2">Belongs to the UPF0324 family.</text>
</comment>
<evidence type="ECO:0000256" key="7">
    <source>
        <dbReference type="SAM" id="Phobius"/>
    </source>
</evidence>
<dbReference type="EMBL" id="AHAM01000289">
    <property type="protein sequence ID" value="EHK53077.1"/>
    <property type="molecule type" value="Genomic_DNA"/>
</dbReference>
<evidence type="ECO:0000256" key="3">
    <source>
        <dbReference type="ARBA" id="ARBA00022475"/>
    </source>
</evidence>
<feature type="transmembrane region" description="Helical" evidence="7">
    <location>
        <begin position="155"/>
        <end position="177"/>
    </location>
</feature>
<comment type="subcellular location">
    <subcellularLocation>
        <location evidence="1">Cell membrane</location>
        <topology evidence="1">Multi-pass membrane protein</topology>
    </subcellularLocation>
</comment>